<keyword evidence="7" id="KW-0539">Nucleus</keyword>
<dbReference type="PANTHER" id="PTHR15593">
    <property type="entry name" value="PHOSPHATIDYLINOSITOL 3-KINASE REGULATORY SUBUNIT"/>
    <property type="match status" value="1"/>
</dbReference>
<evidence type="ECO:0000256" key="5">
    <source>
        <dbReference type="ARBA" id="ARBA00022490"/>
    </source>
</evidence>
<keyword evidence="5" id="KW-0963">Cytoplasm</keyword>
<dbReference type="Ensembl" id="ENSHHUT00000042376.1">
    <property type="protein sequence ID" value="ENSHHUP00000040801.1"/>
    <property type="gene ID" value="ENSHHUG00000025235.1"/>
</dbReference>
<keyword evidence="10" id="KW-1185">Reference proteome</keyword>
<dbReference type="PANTHER" id="PTHR15593:SF2">
    <property type="entry name" value="PHOSPHOINOSITIDE 3-KINASE REGULATORY SUBUNIT 5"/>
    <property type="match status" value="1"/>
</dbReference>
<evidence type="ECO:0000256" key="1">
    <source>
        <dbReference type="ARBA" id="ARBA00004123"/>
    </source>
</evidence>
<evidence type="ECO:0000256" key="8">
    <source>
        <dbReference type="ARBA" id="ARBA00040195"/>
    </source>
</evidence>
<evidence type="ECO:0000313" key="10">
    <source>
        <dbReference type="Proteomes" id="UP000314982"/>
    </source>
</evidence>
<keyword evidence="6" id="KW-0472">Membrane</keyword>
<evidence type="ECO:0000313" key="9">
    <source>
        <dbReference type="Ensembl" id="ENSHHUP00000040801.1"/>
    </source>
</evidence>
<dbReference type="GO" id="GO:0005634">
    <property type="term" value="C:nucleus"/>
    <property type="evidence" value="ECO:0007669"/>
    <property type="project" value="UniProtKB-SubCell"/>
</dbReference>
<sequence length="240" mass="26654">MIDYSSSSSCSALWLYPNRKALCLSFVGAASKRFGIDGDREAVPLMLEVVYNRVRWCSAAVHHSRNILTCQLHNESSLSLISLSLSLLLFLSQVVISGRCQWMKKDKVCTSVNLTKACKNPEELDSKMECLQLTMTEVLKRQNSNKSKKGYNQQLSITEVKVDKVQVSGTGNTTFAVCLDQDEKKIFQGVTRCEVSVCYKPDSSTDWRLGQALSAQIQPLHPTFCSLLCLPIATFSGAQP</sequence>
<dbReference type="Proteomes" id="UP000314982">
    <property type="component" value="Unassembled WGS sequence"/>
</dbReference>
<dbReference type="GeneTree" id="ENSGT00530000063753"/>
<dbReference type="GO" id="GO:0005737">
    <property type="term" value="C:cytoplasm"/>
    <property type="evidence" value="ECO:0007669"/>
    <property type="project" value="UniProtKB-SubCell"/>
</dbReference>
<reference evidence="10" key="1">
    <citation type="submission" date="2018-06" db="EMBL/GenBank/DDBJ databases">
        <title>Genome assembly of Danube salmon.</title>
        <authorList>
            <person name="Macqueen D.J."/>
            <person name="Gundappa M.K."/>
        </authorList>
    </citation>
    <scope>NUCLEOTIDE SEQUENCE [LARGE SCALE GENOMIC DNA]</scope>
</reference>
<evidence type="ECO:0000256" key="3">
    <source>
        <dbReference type="ARBA" id="ARBA00004496"/>
    </source>
</evidence>
<dbReference type="GO" id="GO:0046935">
    <property type="term" value="F:1-phosphatidylinositol-3-kinase regulator activity"/>
    <property type="evidence" value="ECO:0007669"/>
    <property type="project" value="InterPro"/>
</dbReference>
<dbReference type="InterPro" id="IPR019522">
    <property type="entry name" value="PIK3R5/6"/>
</dbReference>
<reference evidence="9" key="3">
    <citation type="submission" date="2025-09" db="UniProtKB">
        <authorList>
            <consortium name="Ensembl"/>
        </authorList>
    </citation>
    <scope>IDENTIFICATION</scope>
</reference>
<name>A0A4W5MPD8_9TELE</name>
<evidence type="ECO:0000256" key="7">
    <source>
        <dbReference type="ARBA" id="ARBA00023242"/>
    </source>
</evidence>
<dbReference type="GO" id="GO:0007186">
    <property type="term" value="P:G protein-coupled receptor signaling pathway"/>
    <property type="evidence" value="ECO:0007669"/>
    <property type="project" value="TreeGrafter"/>
</dbReference>
<dbReference type="Pfam" id="PF10486">
    <property type="entry name" value="PI3K_1B_p101"/>
    <property type="match status" value="1"/>
</dbReference>
<dbReference type="AlphaFoldDB" id="A0A4W5MPD8"/>
<accession>A0A4W5MPD8</accession>
<dbReference type="GO" id="GO:0005944">
    <property type="term" value="C:phosphatidylinositol 3-kinase complex, class IB"/>
    <property type="evidence" value="ECO:0007669"/>
    <property type="project" value="InterPro"/>
</dbReference>
<evidence type="ECO:0000256" key="4">
    <source>
        <dbReference type="ARBA" id="ARBA00022475"/>
    </source>
</evidence>
<dbReference type="GO" id="GO:0005886">
    <property type="term" value="C:plasma membrane"/>
    <property type="evidence" value="ECO:0007669"/>
    <property type="project" value="UniProtKB-SubCell"/>
</dbReference>
<reference evidence="9" key="2">
    <citation type="submission" date="2025-08" db="UniProtKB">
        <authorList>
            <consortium name="Ensembl"/>
        </authorList>
    </citation>
    <scope>IDENTIFICATION</scope>
</reference>
<keyword evidence="4" id="KW-1003">Cell membrane</keyword>
<organism evidence="9 10">
    <name type="scientific">Hucho hucho</name>
    <name type="common">huchen</name>
    <dbReference type="NCBI Taxonomy" id="62062"/>
    <lineage>
        <taxon>Eukaryota</taxon>
        <taxon>Metazoa</taxon>
        <taxon>Chordata</taxon>
        <taxon>Craniata</taxon>
        <taxon>Vertebrata</taxon>
        <taxon>Euteleostomi</taxon>
        <taxon>Actinopterygii</taxon>
        <taxon>Neopterygii</taxon>
        <taxon>Teleostei</taxon>
        <taxon>Protacanthopterygii</taxon>
        <taxon>Salmoniformes</taxon>
        <taxon>Salmonidae</taxon>
        <taxon>Salmoninae</taxon>
        <taxon>Hucho</taxon>
    </lineage>
</organism>
<evidence type="ECO:0000256" key="6">
    <source>
        <dbReference type="ARBA" id="ARBA00023136"/>
    </source>
</evidence>
<evidence type="ECO:0000256" key="2">
    <source>
        <dbReference type="ARBA" id="ARBA00004202"/>
    </source>
</evidence>
<proteinExistence type="predicted"/>
<protein>
    <recommendedName>
        <fullName evidence="8">Phosphoinositide 3-kinase regulatory subunit 5</fullName>
    </recommendedName>
</protein>
<comment type="subcellular location">
    <subcellularLocation>
        <location evidence="2">Cell membrane</location>
        <topology evidence="2">Peripheral membrane protein</topology>
    </subcellularLocation>
    <subcellularLocation>
        <location evidence="3">Cytoplasm</location>
    </subcellularLocation>
    <subcellularLocation>
        <location evidence="1">Nucleus</location>
    </subcellularLocation>
</comment>